<comment type="caution">
    <text evidence="2">The sequence shown here is derived from an EMBL/GenBank/DDBJ whole genome shotgun (WGS) entry which is preliminary data.</text>
</comment>
<dbReference type="HOGENOM" id="CLU_040888_1_0_10"/>
<evidence type="ECO:0000313" key="2">
    <source>
        <dbReference type="EMBL" id="EEF90948.1"/>
    </source>
</evidence>
<dbReference type="Gene3D" id="2.120.10.10">
    <property type="match status" value="1"/>
</dbReference>
<protein>
    <recommendedName>
        <fullName evidence="4">BNR/Asp-box repeat protein</fullName>
    </recommendedName>
</protein>
<dbReference type="Proteomes" id="UP000003711">
    <property type="component" value="Unassembled WGS sequence"/>
</dbReference>
<evidence type="ECO:0000313" key="3">
    <source>
        <dbReference type="Proteomes" id="UP000003711"/>
    </source>
</evidence>
<keyword evidence="1" id="KW-0732">Signal</keyword>
<name>E2NB06_9BACE</name>
<feature type="signal peptide" evidence="1">
    <location>
        <begin position="1"/>
        <end position="22"/>
    </location>
</feature>
<sequence>MKVKRTLKIIVGCLLITNLCWAGITQEGDTLPPGVVIHNAPAISHEYIGSPSIVIMPDGTYIASHDYFGKKLSDTYIYRSGDRGNSWTPIAKLESLTWATLFNRGKELYLIGISPKVTMGYGDFVVRRSLDFGRSWTEPKDEKSGLIRCGFYHCAPVPVVRHKGKYWRAMENMGQEWGWGPFSALMTSISCEADLLDAGQWNFSNEIRYDSSWKEGATAWLEGNAVVTREGEVKDILRVAYGPDDVAAMTSVSEDGKIMTFNPEKDFIKLPGAGKKFTIRYDKKSKKYWTLSNFILEKRPAQYGWWCYT</sequence>
<dbReference type="AlphaFoldDB" id="E2NB06"/>
<dbReference type="SUPFAM" id="SSF50939">
    <property type="entry name" value="Sialidases"/>
    <property type="match status" value="1"/>
</dbReference>
<feature type="chain" id="PRO_5003161053" description="BNR/Asp-box repeat protein" evidence="1">
    <location>
        <begin position="23"/>
        <end position="309"/>
    </location>
</feature>
<reference evidence="2 3" key="1">
    <citation type="submission" date="2008-12" db="EMBL/GenBank/DDBJ databases">
        <authorList>
            <person name="Fulton L."/>
            <person name="Clifton S."/>
            <person name="Fulton B."/>
            <person name="Xu J."/>
            <person name="Minx P."/>
            <person name="Pepin K.H."/>
            <person name="Johnson M."/>
            <person name="Bhonagiri V."/>
            <person name="Nash W.E."/>
            <person name="Mardis E.R."/>
            <person name="Wilson R.K."/>
        </authorList>
    </citation>
    <scope>NUCLEOTIDE SEQUENCE [LARGE SCALE GENOMIC DNA]</scope>
    <source>
        <strain evidence="2 3">DSM 14838</strain>
    </source>
</reference>
<dbReference type="InterPro" id="IPR036278">
    <property type="entry name" value="Sialidase_sf"/>
</dbReference>
<evidence type="ECO:0008006" key="4">
    <source>
        <dbReference type="Google" id="ProtNLM"/>
    </source>
</evidence>
<dbReference type="EMBL" id="ACCH01000127">
    <property type="protein sequence ID" value="EEF90948.1"/>
    <property type="molecule type" value="Genomic_DNA"/>
</dbReference>
<organism evidence="2 3">
    <name type="scientific">Bacteroides cellulosilyticus DSM 14838</name>
    <dbReference type="NCBI Taxonomy" id="537012"/>
    <lineage>
        <taxon>Bacteria</taxon>
        <taxon>Pseudomonadati</taxon>
        <taxon>Bacteroidota</taxon>
        <taxon>Bacteroidia</taxon>
        <taxon>Bacteroidales</taxon>
        <taxon>Bacteroidaceae</taxon>
        <taxon>Bacteroides</taxon>
    </lineage>
</organism>
<evidence type="ECO:0000256" key="1">
    <source>
        <dbReference type="SAM" id="SignalP"/>
    </source>
</evidence>
<proteinExistence type="predicted"/>
<gene>
    <name evidence="2" type="ORF">BACCELL_01462</name>
</gene>
<dbReference type="RefSeq" id="WP_007210839.1">
    <property type="nucleotide sequence ID" value="NZ_EQ973490.1"/>
</dbReference>
<accession>E2NB06</accession>
<reference evidence="2 3" key="2">
    <citation type="submission" date="2009-01" db="EMBL/GenBank/DDBJ databases">
        <title>Draft genome sequence of Bacteroides cellulosilyticus (DSM 14838).</title>
        <authorList>
            <person name="Sudarsanam P."/>
            <person name="Ley R."/>
            <person name="Guruge J."/>
            <person name="Turnbaugh P.J."/>
            <person name="Mahowald M."/>
            <person name="Liep D."/>
            <person name="Gordon J."/>
        </authorList>
    </citation>
    <scope>NUCLEOTIDE SEQUENCE [LARGE SCALE GENOMIC DNA]</scope>
    <source>
        <strain evidence="2 3">DSM 14838</strain>
    </source>
</reference>